<dbReference type="GO" id="GO:0046872">
    <property type="term" value="F:metal ion binding"/>
    <property type="evidence" value="ECO:0007669"/>
    <property type="project" value="UniProtKB-KW"/>
</dbReference>
<evidence type="ECO:0000313" key="10">
    <source>
        <dbReference type="Proteomes" id="UP000229236"/>
    </source>
</evidence>
<evidence type="ECO:0000256" key="4">
    <source>
        <dbReference type="ARBA" id="ARBA00022723"/>
    </source>
</evidence>
<organism evidence="9 10">
    <name type="scientific">Candidatus Yonathbacteria bacterium CG_4_9_14_0_8_um_filter_46_47</name>
    <dbReference type="NCBI Taxonomy" id="1975106"/>
    <lineage>
        <taxon>Bacteria</taxon>
        <taxon>Candidatus Yonathiibacteriota</taxon>
    </lineage>
</organism>
<evidence type="ECO:0000256" key="1">
    <source>
        <dbReference type="ARBA" id="ARBA00001947"/>
    </source>
</evidence>
<evidence type="ECO:0000256" key="5">
    <source>
        <dbReference type="ARBA" id="ARBA00022833"/>
    </source>
</evidence>
<dbReference type="FunFam" id="2.170.150.20:FF:000001">
    <property type="entry name" value="Peptide methionine sulfoxide reductase MsrB"/>
    <property type="match status" value="1"/>
</dbReference>
<keyword evidence="5" id="KW-0862">Zinc</keyword>
<name>A0A2M8D9I1_9BACT</name>
<dbReference type="PANTHER" id="PTHR10173:SF52">
    <property type="entry name" value="METHIONINE-R-SULFOXIDE REDUCTASE B1"/>
    <property type="match status" value="1"/>
</dbReference>
<dbReference type="GO" id="GO:0005737">
    <property type="term" value="C:cytoplasm"/>
    <property type="evidence" value="ECO:0007669"/>
    <property type="project" value="TreeGrafter"/>
</dbReference>
<sequence>MRESSAVKDHWEEILTPEQYYVLREAGTEAPFSGKLNSEKQKGTYYSIGCDKPLFRSEQKYDSGTGWPSFWAPITEDVLVLRKEIGLSDERIEVLDACGSHLGHVFDDGPQPTGKRFCINSVALYFVPDEE</sequence>
<dbReference type="EC" id="1.8.4.12" evidence="3"/>
<dbReference type="Proteomes" id="UP000229236">
    <property type="component" value="Unassembled WGS sequence"/>
</dbReference>
<dbReference type="InterPro" id="IPR028427">
    <property type="entry name" value="Met_Sox_Rdtase_MsrB"/>
</dbReference>
<evidence type="ECO:0000256" key="3">
    <source>
        <dbReference type="ARBA" id="ARBA00012499"/>
    </source>
</evidence>
<comment type="cofactor">
    <cofactor evidence="1">
        <name>Zn(2+)</name>
        <dbReference type="ChEBI" id="CHEBI:29105"/>
    </cofactor>
</comment>
<dbReference type="EMBL" id="PFTM01000018">
    <property type="protein sequence ID" value="PJB83822.1"/>
    <property type="molecule type" value="Genomic_DNA"/>
</dbReference>
<dbReference type="Pfam" id="PF01641">
    <property type="entry name" value="SelR"/>
    <property type="match status" value="1"/>
</dbReference>
<keyword evidence="6" id="KW-0560">Oxidoreductase</keyword>
<dbReference type="SUPFAM" id="SSF51316">
    <property type="entry name" value="Mss4-like"/>
    <property type="match status" value="1"/>
</dbReference>
<evidence type="ECO:0000256" key="6">
    <source>
        <dbReference type="ARBA" id="ARBA00023002"/>
    </source>
</evidence>
<evidence type="ECO:0000259" key="8">
    <source>
        <dbReference type="PROSITE" id="PS51790"/>
    </source>
</evidence>
<reference evidence="10" key="1">
    <citation type="submission" date="2017-09" db="EMBL/GenBank/DDBJ databases">
        <title>Depth-based differentiation of microbial function through sediment-hosted aquifers and enrichment of novel symbionts in the deep terrestrial subsurface.</title>
        <authorList>
            <person name="Probst A.J."/>
            <person name="Ladd B."/>
            <person name="Jarett J.K."/>
            <person name="Geller-Mcgrath D.E."/>
            <person name="Sieber C.M.K."/>
            <person name="Emerson J.B."/>
            <person name="Anantharaman K."/>
            <person name="Thomas B.C."/>
            <person name="Malmstrom R."/>
            <person name="Stieglmeier M."/>
            <person name="Klingl A."/>
            <person name="Woyke T."/>
            <person name="Ryan C.M."/>
            <person name="Banfield J.F."/>
        </authorList>
    </citation>
    <scope>NUCLEOTIDE SEQUENCE [LARGE SCALE GENOMIC DNA]</scope>
</reference>
<evidence type="ECO:0000256" key="2">
    <source>
        <dbReference type="ARBA" id="ARBA00007174"/>
    </source>
</evidence>
<dbReference type="PROSITE" id="PS51790">
    <property type="entry name" value="MSRB"/>
    <property type="match status" value="1"/>
</dbReference>
<keyword evidence="4" id="KW-0479">Metal-binding</keyword>
<dbReference type="InterPro" id="IPR011057">
    <property type="entry name" value="Mss4-like_sf"/>
</dbReference>
<comment type="catalytic activity">
    <reaction evidence="7">
        <text>L-methionyl-[protein] + [thioredoxin]-disulfide + H2O = L-methionyl-(R)-S-oxide-[protein] + [thioredoxin]-dithiol</text>
        <dbReference type="Rhea" id="RHEA:24164"/>
        <dbReference type="Rhea" id="RHEA-COMP:10698"/>
        <dbReference type="Rhea" id="RHEA-COMP:10700"/>
        <dbReference type="Rhea" id="RHEA-COMP:12313"/>
        <dbReference type="Rhea" id="RHEA-COMP:12314"/>
        <dbReference type="ChEBI" id="CHEBI:15377"/>
        <dbReference type="ChEBI" id="CHEBI:16044"/>
        <dbReference type="ChEBI" id="CHEBI:29950"/>
        <dbReference type="ChEBI" id="CHEBI:45764"/>
        <dbReference type="ChEBI" id="CHEBI:50058"/>
        <dbReference type="EC" id="1.8.4.12"/>
    </reaction>
</comment>
<protein>
    <recommendedName>
        <fullName evidence="3">peptide-methionine (R)-S-oxide reductase</fullName>
        <ecNumber evidence="3">1.8.4.12</ecNumber>
    </recommendedName>
</protein>
<dbReference type="AlphaFoldDB" id="A0A2M8D9I1"/>
<dbReference type="Gene3D" id="2.170.150.20">
    <property type="entry name" value="Peptide methionine sulfoxide reductase"/>
    <property type="match status" value="1"/>
</dbReference>
<proteinExistence type="inferred from homology"/>
<dbReference type="NCBIfam" id="TIGR00357">
    <property type="entry name" value="peptide-methionine (R)-S-oxide reductase MsrB"/>
    <property type="match status" value="1"/>
</dbReference>
<dbReference type="InterPro" id="IPR002579">
    <property type="entry name" value="Met_Sox_Rdtase_MsrB_dom"/>
</dbReference>
<comment type="caution">
    <text evidence="9">The sequence shown here is derived from an EMBL/GenBank/DDBJ whole genome shotgun (WGS) entry which is preliminary data.</text>
</comment>
<dbReference type="GO" id="GO:0006979">
    <property type="term" value="P:response to oxidative stress"/>
    <property type="evidence" value="ECO:0007669"/>
    <property type="project" value="InterPro"/>
</dbReference>
<evidence type="ECO:0000256" key="7">
    <source>
        <dbReference type="ARBA" id="ARBA00048488"/>
    </source>
</evidence>
<feature type="domain" description="MsrB" evidence="8">
    <location>
        <begin position="8"/>
        <end position="129"/>
    </location>
</feature>
<dbReference type="GO" id="GO:0033743">
    <property type="term" value="F:peptide-methionine (R)-S-oxide reductase activity"/>
    <property type="evidence" value="ECO:0007669"/>
    <property type="project" value="UniProtKB-EC"/>
</dbReference>
<dbReference type="GO" id="GO:0030091">
    <property type="term" value="P:protein repair"/>
    <property type="evidence" value="ECO:0007669"/>
    <property type="project" value="InterPro"/>
</dbReference>
<evidence type="ECO:0000313" key="9">
    <source>
        <dbReference type="EMBL" id="PJB83822.1"/>
    </source>
</evidence>
<accession>A0A2M8D9I1</accession>
<gene>
    <name evidence="9" type="primary">msrB</name>
    <name evidence="9" type="ORF">CO088_00825</name>
</gene>
<comment type="similarity">
    <text evidence="2">Belongs to the MsrB Met sulfoxide reductase family.</text>
</comment>
<dbReference type="PANTHER" id="PTHR10173">
    <property type="entry name" value="METHIONINE SULFOXIDE REDUCTASE"/>
    <property type="match status" value="1"/>
</dbReference>